<keyword evidence="3" id="KW-1185">Reference proteome</keyword>
<dbReference type="EMBL" id="JBFASG010000029">
    <property type="protein sequence ID" value="MEV4926028.1"/>
    <property type="molecule type" value="Genomic_DNA"/>
</dbReference>
<feature type="compositionally biased region" description="Basic residues" evidence="1">
    <location>
        <begin position="44"/>
        <end position="55"/>
    </location>
</feature>
<sequence length="64" mass="6806">AKGTNCGSFKPSRTYPGIRGAMTWSTNRGPPPAGPSAESSVTPRRNRRACRRSRPVRGPAPARG</sequence>
<evidence type="ECO:0000313" key="3">
    <source>
        <dbReference type="Proteomes" id="UP001552479"/>
    </source>
</evidence>
<feature type="non-terminal residue" evidence="2">
    <location>
        <position position="1"/>
    </location>
</feature>
<organism evidence="2 3">
    <name type="scientific">Streptomyces roseoverticillatus</name>
    <dbReference type="NCBI Taxonomy" id="66429"/>
    <lineage>
        <taxon>Bacteria</taxon>
        <taxon>Bacillati</taxon>
        <taxon>Actinomycetota</taxon>
        <taxon>Actinomycetes</taxon>
        <taxon>Kitasatosporales</taxon>
        <taxon>Streptomycetaceae</taxon>
        <taxon>Streptomyces</taxon>
    </lineage>
</organism>
<protein>
    <submittedName>
        <fullName evidence="2">Uncharacterized protein</fullName>
    </submittedName>
</protein>
<accession>A0ABV3J004</accession>
<comment type="caution">
    <text evidence="2">The sequence shown here is derived from an EMBL/GenBank/DDBJ whole genome shotgun (WGS) entry which is preliminary data.</text>
</comment>
<evidence type="ECO:0000256" key="1">
    <source>
        <dbReference type="SAM" id="MobiDB-lite"/>
    </source>
</evidence>
<dbReference type="Proteomes" id="UP001552479">
    <property type="component" value="Unassembled WGS sequence"/>
</dbReference>
<proteinExistence type="predicted"/>
<gene>
    <name evidence="2" type="ORF">AB0L03_24935</name>
</gene>
<feature type="region of interest" description="Disordered" evidence="1">
    <location>
        <begin position="1"/>
        <end position="64"/>
    </location>
</feature>
<reference evidence="2 3" key="1">
    <citation type="submission" date="2024-06" db="EMBL/GenBank/DDBJ databases">
        <title>The Natural Products Discovery Center: Release of the First 8490 Sequenced Strains for Exploring Actinobacteria Biosynthetic Diversity.</title>
        <authorList>
            <person name="Kalkreuter E."/>
            <person name="Kautsar S.A."/>
            <person name="Yang D."/>
            <person name="Bader C.D."/>
            <person name="Teijaro C.N."/>
            <person name="Fluegel L."/>
            <person name="Davis C.M."/>
            <person name="Simpson J.R."/>
            <person name="Lauterbach L."/>
            <person name="Steele A.D."/>
            <person name="Gui C."/>
            <person name="Meng S."/>
            <person name="Li G."/>
            <person name="Viehrig K."/>
            <person name="Ye F."/>
            <person name="Su P."/>
            <person name="Kiefer A.F."/>
            <person name="Nichols A."/>
            <person name="Cepeda A.J."/>
            <person name="Yan W."/>
            <person name="Fan B."/>
            <person name="Jiang Y."/>
            <person name="Adhikari A."/>
            <person name="Zheng C.-J."/>
            <person name="Schuster L."/>
            <person name="Cowan T.M."/>
            <person name="Smanski M.J."/>
            <person name="Chevrette M.G."/>
            <person name="De Carvalho L.P.S."/>
            <person name="Shen B."/>
        </authorList>
    </citation>
    <scope>NUCLEOTIDE SEQUENCE [LARGE SCALE GENOMIC DNA]</scope>
    <source>
        <strain evidence="2 3">NPDC053791</strain>
    </source>
</reference>
<name>A0ABV3J004_9ACTN</name>
<evidence type="ECO:0000313" key="2">
    <source>
        <dbReference type="EMBL" id="MEV4926028.1"/>
    </source>
</evidence>